<protein>
    <submittedName>
        <fullName evidence="1">Uncharacterized protein</fullName>
    </submittedName>
</protein>
<proteinExistence type="predicted"/>
<reference evidence="1 2" key="1">
    <citation type="journal article" date="2012" name="Genome Biol.">
        <title>Sequencing three crocodilian genomes to illuminate the evolution of archosaurs and amniotes.</title>
        <authorList>
            <person name="St John J.A."/>
            <person name="Braun E.L."/>
            <person name="Isberg S.R."/>
            <person name="Miles L.G."/>
            <person name="Chong A.Y."/>
            <person name="Gongora J."/>
            <person name="Dalzell P."/>
            <person name="Moran C."/>
            <person name="Bed'hom B."/>
            <person name="Abzhanov A."/>
            <person name="Burgess S.C."/>
            <person name="Cooksey A.M."/>
            <person name="Castoe T.A."/>
            <person name="Crawford N.G."/>
            <person name="Densmore L.D."/>
            <person name="Drew J.C."/>
            <person name="Edwards S.V."/>
            <person name="Faircloth B.C."/>
            <person name="Fujita M.K."/>
            <person name="Greenwold M.J."/>
            <person name="Hoffmann F.G."/>
            <person name="Howard J.M."/>
            <person name="Iguchi T."/>
            <person name="Janes D.E."/>
            <person name="Khan S.Y."/>
            <person name="Kohno S."/>
            <person name="de Koning A.J."/>
            <person name="Lance S.L."/>
            <person name="McCarthy F.M."/>
            <person name="McCormack J.E."/>
            <person name="Merchant M.E."/>
            <person name="Peterson D.G."/>
            <person name="Pollock D.D."/>
            <person name="Pourmand N."/>
            <person name="Raney B.J."/>
            <person name="Roessler K.A."/>
            <person name="Sanford J.R."/>
            <person name="Sawyer R.H."/>
            <person name="Schmidt C.J."/>
            <person name="Triplett E.W."/>
            <person name="Tuberville T.D."/>
            <person name="Venegas-Anaya M."/>
            <person name="Howard J.T."/>
            <person name="Jarvis E.D."/>
            <person name="Guillette L.J.Jr."/>
            <person name="Glenn T.C."/>
            <person name="Green R.E."/>
            <person name="Ray D.A."/>
        </authorList>
    </citation>
    <scope>NUCLEOTIDE SEQUENCE [LARGE SCALE GENOMIC DNA]</scope>
    <source>
        <strain evidence="1">KSC_2009_1</strain>
    </source>
</reference>
<dbReference type="EMBL" id="AKHW03003682">
    <property type="protein sequence ID" value="KYO33745.1"/>
    <property type="molecule type" value="Genomic_DNA"/>
</dbReference>
<comment type="caution">
    <text evidence="1">The sequence shown here is derived from an EMBL/GenBank/DDBJ whole genome shotgun (WGS) entry which is preliminary data.</text>
</comment>
<keyword evidence="2" id="KW-1185">Reference proteome</keyword>
<name>A0A151NB81_ALLMI</name>
<dbReference type="Proteomes" id="UP000050525">
    <property type="component" value="Unassembled WGS sequence"/>
</dbReference>
<sequence>MHVWVHTHAYGQEYRPRQWWRVAVFHVKKQHQKYVCPKMRPSKDMVDKTSKSYDQHVAQRCWAKGSSFLHVRIYQAKKQK</sequence>
<gene>
    <name evidence="1" type="ORF">Y1Q_0008870</name>
</gene>
<evidence type="ECO:0000313" key="1">
    <source>
        <dbReference type="EMBL" id="KYO33745.1"/>
    </source>
</evidence>
<evidence type="ECO:0000313" key="2">
    <source>
        <dbReference type="Proteomes" id="UP000050525"/>
    </source>
</evidence>
<dbReference type="AlphaFoldDB" id="A0A151NB81"/>
<accession>A0A151NB81</accession>
<organism evidence="1 2">
    <name type="scientific">Alligator mississippiensis</name>
    <name type="common">American alligator</name>
    <dbReference type="NCBI Taxonomy" id="8496"/>
    <lineage>
        <taxon>Eukaryota</taxon>
        <taxon>Metazoa</taxon>
        <taxon>Chordata</taxon>
        <taxon>Craniata</taxon>
        <taxon>Vertebrata</taxon>
        <taxon>Euteleostomi</taxon>
        <taxon>Archelosauria</taxon>
        <taxon>Archosauria</taxon>
        <taxon>Crocodylia</taxon>
        <taxon>Alligatoridae</taxon>
        <taxon>Alligatorinae</taxon>
        <taxon>Alligator</taxon>
    </lineage>
</organism>